<sequence>MPRNPKKPARKLPSSIPLPPLPSKPPVFPKDSNGVRYWLIKTEPLSRIDPRSGNDVKFSLEDLSKVDREPWTGVRNYEAKNNMLNMAKDDVCLVYHSNCPNPGIVGVSRIASDHCKPDPLQYDRKSGYFDAKSTKETPRWWCPDVSFACRLRRKVSLAELKDNPDFKEMSLVKRGRLSVSPVRESEFKAILKIQEEGDGEEGEVEFDCNVKGMRIHD</sequence>
<dbReference type="GO" id="GO:0005634">
    <property type="term" value="C:nucleus"/>
    <property type="evidence" value="ECO:0007669"/>
    <property type="project" value="UniProtKB-SubCell"/>
</dbReference>
<evidence type="ECO:0000313" key="6">
    <source>
        <dbReference type="Proteomes" id="UP000290900"/>
    </source>
</evidence>
<dbReference type="AlphaFoldDB" id="A0A448YPK4"/>
<protein>
    <submittedName>
        <fullName evidence="5">DEKNAAC103919</fullName>
    </submittedName>
</protein>
<dbReference type="STRING" id="13370.A0A448YPK4"/>
<feature type="region of interest" description="Disordered" evidence="3">
    <location>
        <begin position="1"/>
        <end position="32"/>
    </location>
</feature>
<dbReference type="InParanoid" id="A0A448YPK4"/>
<evidence type="ECO:0000256" key="1">
    <source>
        <dbReference type="ARBA" id="ARBA00004123"/>
    </source>
</evidence>
<accession>A0A448YPK4</accession>
<keyword evidence="6" id="KW-1185">Reference proteome</keyword>
<dbReference type="Proteomes" id="UP000290900">
    <property type="component" value="Unassembled WGS sequence"/>
</dbReference>
<dbReference type="CDD" id="cd21133">
    <property type="entry name" value="EVE"/>
    <property type="match status" value="1"/>
</dbReference>
<dbReference type="InterPro" id="IPR047197">
    <property type="entry name" value="THYN1-like_EVE"/>
</dbReference>
<dbReference type="EMBL" id="CAACVR010000030">
    <property type="protein sequence ID" value="VEU22823.1"/>
    <property type="molecule type" value="Genomic_DNA"/>
</dbReference>
<reference evidence="5 6" key="1">
    <citation type="submission" date="2018-12" db="EMBL/GenBank/DDBJ databases">
        <authorList>
            <person name="Tiukova I."/>
            <person name="Dainat J."/>
        </authorList>
    </citation>
    <scope>NUCLEOTIDE SEQUENCE [LARGE SCALE GENOMIC DNA]</scope>
</reference>
<gene>
    <name evidence="5" type="ORF">BRENAR_LOCUS3554</name>
</gene>
<evidence type="ECO:0000256" key="2">
    <source>
        <dbReference type="ARBA" id="ARBA00023242"/>
    </source>
</evidence>
<evidence type="ECO:0000313" key="5">
    <source>
        <dbReference type="EMBL" id="VEU22823.1"/>
    </source>
</evidence>
<dbReference type="InterPro" id="IPR052181">
    <property type="entry name" value="5hmC_binding"/>
</dbReference>
<dbReference type="Pfam" id="PF01878">
    <property type="entry name" value="EVE"/>
    <property type="match status" value="1"/>
</dbReference>
<feature type="compositionally biased region" description="Basic residues" evidence="3">
    <location>
        <begin position="1"/>
        <end position="10"/>
    </location>
</feature>
<dbReference type="Gene3D" id="3.10.590.10">
    <property type="entry name" value="ph1033 like domains"/>
    <property type="match status" value="1"/>
</dbReference>
<dbReference type="SUPFAM" id="SSF88697">
    <property type="entry name" value="PUA domain-like"/>
    <property type="match status" value="1"/>
</dbReference>
<evidence type="ECO:0000256" key="3">
    <source>
        <dbReference type="SAM" id="MobiDB-lite"/>
    </source>
</evidence>
<dbReference type="InterPro" id="IPR015947">
    <property type="entry name" value="PUA-like_sf"/>
</dbReference>
<comment type="subcellular location">
    <subcellularLocation>
        <location evidence="1">Nucleus</location>
    </subcellularLocation>
</comment>
<evidence type="ECO:0000259" key="4">
    <source>
        <dbReference type="Pfam" id="PF01878"/>
    </source>
</evidence>
<dbReference type="OrthoDB" id="41445at2759"/>
<dbReference type="InterPro" id="IPR002740">
    <property type="entry name" value="EVE_domain"/>
</dbReference>
<dbReference type="PANTHER" id="PTHR14087:SF7">
    <property type="entry name" value="THYMOCYTE NUCLEAR PROTEIN 1"/>
    <property type="match status" value="1"/>
</dbReference>
<name>A0A448YPK4_BRENA</name>
<feature type="domain" description="EVE" evidence="4">
    <location>
        <begin position="36"/>
        <end position="192"/>
    </location>
</feature>
<organism evidence="5 6">
    <name type="scientific">Brettanomyces naardenensis</name>
    <name type="common">Yeast</name>
    <dbReference type="NCBI Taxonomy" id="13370"/>
    <lineage>
        <taxon>Eukaryota</taxon>
        <taxon>Fungi</taxon>
        <taxon>Dikarya</taxon>
        <taxon>Ascomycota</taxon>
        <taxon>Saccharomycotina</taxon>
        <taxon>Pichiomycetes</taxon>
        <taxon>Pichiales</taxon>
        <taxon>Pichiaceae</taxon>
        <taxon>Brettanomyces</taxon>
    </lineage>
</organism>
<proteinExistence type="predicted"/>
<dbReference type="PANTHER" id="PTHR14087">
    <property type="entry name" value="THYMOCYTE NUCLEAR PROTEIN 1"/>
    <property type="match status" value="1"/>
</dbReference>
<feature type="compositionally biased region" description="Pro residues" evidence="3">
    <location>
        <begin position="16"/>
        <end position="28"/>
    </location>
</feature>
<keyword evidence="2" id="KW-0539">Nucleus</keyword>